<dbReference type="SUPFAM" id="SSF46785">
    <property type="entry name" value="Winged helix' DNA-binding domain"/>
    <property type="match status" value="1"/>
</dbReference>
<keyword evidence="2" id="KW-0238">DNA-binding</keyword>
<feature type="domain" description="HTH marR-type" evidence="5">
    <location>
        <begin position="23"/>
        <end position="155"/>
    </location>
</feature>
<evidence type="ECO:0000259" key="5">
    <source>
        <dbReference type="PROSITE" id="PS50995"/>
    </source>
</evidence>
<protein>
    <submittedName>
        <fullName evidence="6">MarR family transcriptional regulator</fullName>
    </submittedName>
</protein>
<dbReference type="PANTHER" id="PTHR42756">
    <property type="entry name" value="TRANSCRIPTIONAL REGULATOR, MARR"/>
    <property type="match status" value="1"/>
</dbReference>
<dbReference type="Proteomes" id="UP000321717">
    <property type="component" value="Unassembled WGS sequence"/>
</dbReference>
<reference evidence="6 7" key="1">
    <citation type="submission" date="2019-07" db="EMBL/GenBank/DDBJ databases">
        <title>Whole genome shotgun sequence of Rhizobium naphthalenivorans NBRC 107585.</title>
        <authorList>
            <person name="Hosoyama A."/>
            <person name="Uohara A."/>
            <person name="Ohji S."/>
            <person name="Ichikawa N."/>
        </authorList>
    </citation>
    <scope>NUCLEOTIDE SEQUENCE [LARGE SCALE GENOMIC DNA]</scope>
    <source>
        <strain evidence="6 7">NBRC 107585</strain>
    </source>
</reference>
<dbReference type="GO" id="GO:0003677">
    <property type="term" value="F:DNA binding"/>
    <property type="evidence" value="ECO:0007669"/>
    <property type="project" value="UniProtKB-KW"/>
</dbReference>
<dbReference type="InterPro" id="IPR023187">
    <property type="entry name" value="Tscrpt_reg_MarR-type_CS"/>
</dbReference>
<dbReference type="InterPro" id="IPR036388">
    <property type="entry name" value="WH-like_DNA-bd_sf"/>
</dbReference>
<dbReference type="GO" id="GO:0003700">
    <property type="term" value="F:DNA-binding transcription factor activity"/>
    <property type="evidence" value="ECO:0007669"/>
    <property type="project" value="InterPro"/>
</dbReference>
<dbReference type="PRINTS" id="PR00598">
    <property type="entry name" value="HTHMARR"/>
</dbReference>
<dbReference type="OrthoDB" id="8448256at2"/>
<evidence type="ECO:0000313" key="7">
    <source>
        <dbReference type="Proteomes" id="UP000321717"/>
    </source>
</evidence>
<feature type="region of interest" description="Disordered" evidence="4">
    <location>
        <begin position="1"/>
        <end position="34"/>
    </location>
</feature>
<keyword evidence="7" id="KW-1185">Reference proteome</keyword>
<dbReference type="PROSITE" id="PS50995">
    <property type="entry name" value="HTH_MARR_2"/>
    <property type="match status" value="1"/>
</dbReference>
<organism evidence="6 7">
    <name type="scientific">Ciceribacter naphthalenivorans</name>
    <dbReference type="NCBI Taxonomy" id="1118451"/>
    <lineage>
        <taxon>Bacteria</taxon>
        <taxon>Pseudomonadati</taxon>
        <taxon>Pseudomonadota</taxon>
        <taxon>Alphaproteobacteria</taxon>
        <taxon>Hyphomicrobiales</taxon>
        <taxon>Rhizobiaceae</taxon>
        <taxon>Ciceribacter</taxon>
    </lineage>
</organism>
<comment type="caution">
    <text evidence="6">The sequence shown here is derived from an EMBL/GenBank/DDBJ whole genome shotgun (WGS) entry which is preliminary data.</text>
</comment>
<evidence type="ECO:0000256" key="3">
    <source>
        <dbReference type="ARBA" id="ARBA00023163"/>
    </source>
</evidence>
<dbReference type="PROSITE" id="PS01117">
    <property type="entry name" value="HTH_MARR_1"/>
    <property type="match status" value="1"/>
</dbReference>
<sequence>MAKKDKGDKKNKSSKKKESGSRSPSVAAAVTQASRAMRTHLSRGLADSGLYAGQDTVVQLLAEEDGLTPGALAHRLGVKAPTMTRTIGRMEAQGFVERRTVDADGRLTMVHLTAEGRARLEAIAQASAETELLATQGLSGKEVKQLVKLLAEVERNLHDQPEKS</sequence>
<dbReference type="SMART" id="SM00347">
    <property type="entry name" value="HTH_MARR"/>
    <property type="match status" value="1"/>
</dbReference>
<dbReference type="InterPro" id="IPR000835">
    <property type="entry name" value="HTH_MarR-typ"/>
</dbReference>
<name>A0A512HIY6_9HYPH</name>
<evidence type="ECO:0000256" key="1">
    <source>
        <dbReference type="ARBA" id="ARBA00023015"/>
    </source>
</evidence>
<dbReference type="Gene3D" id="1.10.10.10">
    <property type="entry name" value="Winged helix-like DNA-binding domain superfamily/Winged helix DNA-binding domain"/>
    <property type="match status" value="1"/>
</dbReference>
<gene>
    <name evidence="6" type="ORF">RNA01_23430</name>
</gene>
<dbReference type="RefSeq" id="WP_147180386.1">
    <property type="nucleotide sequence ID" value="NZ_BJZP01000010.1"/>
</dbReference>
<evidence type="ECO:0000313" key="6">
    <source>
        <dbReference type="EMBL" id="GEO85411.1"/>
    </source>
</evidence>
<dbReference type="InterPro" id="IPR036390">
    <property type="entry name" value="WH_DNA-bd_sf"/>
</dbReference>
<dbReference type="EMBL" id="BJZP01000010">
    <property type="protein sequence ID" value="GEO85411.1"/>
    <property type="molecule type" value="Genomic_DNA"/>
</dbReference>
<feature type="compositionally biased region" description="Basic and acidic residues" evidence="4">
    <location>
        <begin position="1"/>
        <end position="20"/>
    </location>
</feature>
<keyword evidence="3" id="KW-0804">Transcription</keyword>
<dbReference type="AlphaFoldDB" id="A0A512HIY6"/>
<accession>A0A512HIY6</accession>
<dbReference type="PANTHER" id="PTHR42756:SF1">
    <property type="entry name" value="TRANSCRIPTIONAL REPRESSOR OF EMRAB OPERON"/>
    <property type="match status" value="1"/>
</dbReference>
<dbReference type="Pfam" id="PF12802">
    <property type="entry name" value="MarR_2"/>
    <property type="match status" value="1"/>
</dbReference>
<keyword evidence="1" id="KW-0805">Transcription regulation</keyword>
<evidence type="ECO:0000256" key="4">
    <source>
        <dbReference type="SAM" id="MobiDB-lite"/>
    </source>
</evidence>
<proteinExistence type="predicted"/>
<evidence type="ECO:0000256" key="2">
    <source>
        <dbReference type="ARBA" id="ARBA00023125"/>
    </source>
</evidence>